<gene>
    <name evidence="3" type="ORF">SEMRO_321_G116650.1</name>
</gene>
<dbReference type="InterPro" id="IPR036611">
    <property type="entry name" value="Trigger_fac_ribosome-bd_sf"/>
</dbReference>
<protein>
    <recommendedName>
        <fullName evidence="2">Trigger factor ribosome-binding bacterial domain-containing protein</fullName>
    </recommendedName>
</protein>
<evidence type="ECO:0000256" key="1">
    <source>
        <dbReference type="SAM" id="MobiDB-lite"/>
    </source>
</evidence>
<name>A0A9N8DVW2_9STRA</name>
<proteinExistence type="predicted"/>
<dbReference type="Pfam" id="PF05697">
    <property type="entry name" value="Trigger_N"/>
    <property type="match status" value="1"/>
</dbReference>
<sequence>MAEELELKPEPEGGEELTALSSMEGSRMKNLGENSKLKSDEGAVYDFWLLSVAEAGLIKEIRTQILKDAAKKANFPGFRKGQIPPYAQPQITTFAVQEAVIKTVEAGVEAYGLKALPGSDGEIEVQEDVADMAKGWKNGESLTFTTKFSAILDPEKKSQPADTEETTDE</sequence>
<organism evidence="3 4">
    <name type="scientific">Seminavis robusta</name>
    <dbReference type="NCBI Taxonomy" id="568900"/>
    <lineage>
        <taxon>Eukaryota</taxon>
        <taxon>Sar</taxon>
        <taxon>Stramenopiles</taxon>
        <taxon>Ochrophyta</taxon>
        <taxon>Bacillariophyta</taxon>
        <taxon>Bacillariophyceae</taxon>
        <taxon>Bacillariophycidae</taxon>
        <taxon>Naviculales</taxon>
        <taxon>Naviculaceae</taxon>
        <taxon>Seminavis</taxon>
    </lineage>
</organism>
<reference evidence="3" key="1">
    <citation type="submission" date="2020-06" db="EMBL/GenBank/DDBJ databases">
        <authorList>
            <consortium name="Plant Systems Biology data submission"/>
        </authorList>
    </citation>
    <scope>NUCLEOTIDE SEQUENCE</scope>
    <source>
        <strain evidence="3">D6</strain>
    </source>
</reference>
<dbReference type="Proteomes" id="UP001153069">
    <property type="component" value="Unassembled WGS sequence"/>
</dbReference>
<dbReference type="EMBL" id="CAICTM010000320">
    <property type="protein sequence ID" value="CAB9507796.1"/>
    <property type="molecule type" value="Genomic_DNA"/>
</dbReference>
<accession>A0A9N8DVW2</accession>
<feature type="compositionally biased region" description="Basic and acidic residues" evidence="1">
    <location>
        <begin position="1"/>
        <end position="11"/>
    </location>
</feature>
<dbReference type="GO" id="GO:0006457">
    <property type="term" value="P:protein folding"/>
    <property type="evidence" value="ECO:0007669"/>
    <property type="project" value="InterPro"/>
</dbReference>
<dbReference type="OrthoDB" id="203129at2759"/>
<comment type="caution">
    <text evidence="3">The sequence shown here is derived from an EMBL/GenBank/DDBJ whole genome shotgun (WGS) entry which is preliminary data.</text>
</comment>
<evidence type="ECO:0000313" key="3">
    <source>
        <dbReference type="EMBL" id="CAB9507796.1"/>
    </source>
</evidence>
<dbReference type="AlphaFoldDB" id="A0A9N8DVW2"/>
<evidence type="ECO:0000259" key="2">
    <source>
        <dbReference type="Pfam" id="PF05697"/>
    </source>
</evidence>
<feature type="region of interest" description="Disordered" evidence="1">
    <location>
        <begin position="1"/>
        <end position="25"/>
    </location>
</feature>
<dbReference type="SUPFAM" id="SSF102735">
    <property type="entry name" value="Trigger factor ribosome-binding domain"/>
    <property type="match status" value="1"/>
</dbReference>
<dbReference type="GO" id="GO:0015031">
    <property type="term" value="P:protein transport"/>
    <property type="evidence" value="ECO:0007669"/>
    <property type="project" value="InterPro"/>
</dbReference>
<keyword evidence="4" id="KW-1185">Reference proteome</keyword>
<evidence type="ECO:0000313" key="4">
    <source>
        <dbReference type="Proteomes" id="UP001153069"/>
    </source>
</evidence>
<dbReference type="InterPro" id="IPR008881">
    <property type="entry name" value="Trigger_fac_ribosome-bd_bac"/>
</dbReference>
<dbReference type="Gene3D" id="3.30.70.1050">
    <property type="entry name" value="Trigger factor ribosome-binding domain"/>
    <property type="match status" value="1"/>
</dbReference>
<feature type="domain" description="Trigger factor ribosome-binding bacterial" evidence="2">
    <location>
        <begin position="58"/>
        <end position="149"/>
    </location>
</feature>